<accession>A0A0M1UIT1</accession>
<keyword evidence="1" id="KW-0472">Membrane</keyword>
<feature type="transmembrane region" description="Helical" evidence="1">
    <location>
        <begin position="6"/>
        <end position="24"/>
    </location>
</feature>
<dbReference type="Proteomes" id="UP000254219">
    <property type="component" value="Unassembled WGS sequence"/>
</dbReference>
<evidence type="ECO:0000313" key="5">
    <source>
        <dbReference type="Proteomes" id="UP000254219"/>
    </source>
</evidence>
<dbReference type="EMBL" id="UFYN01000003">
    <property type="protein sequence ID" value="STE74898.1"/>
    <property type="molecule type" value="Genomic_DNA"/>
</dbReference>
<keyword evidence="1" id="KW-0812">Transmembrane</keyword>
<keyword evidence="1" id="KW-1133">Transmembrane helix</keyword>
<dbReference type="Proteomes" id="UP000254428">
    <property type="component" value="Unassembled WGS sequence"/>
</dbReference>
<gene>
    <name evidence="2" type="ORF">NCTC11181_04309</name>
    <name evidence="3" type="ORF">NCTC11341_00070</name>
    <name evidence="4" type="ORF">NCTC9706_05321</name>
</gene>
<name>A0A0M1UIT1_ECOLX</name>
<reference evidence="5 6" key="1">
    <citation type="submission" date="2018-06" db="EMBL/GenBank/DDBJ databases">
        <authorList>
            <consortium name="Pathogen Informatics"/>
            <person name="Doyle S."/>
        </authorList>
    </citation>
    <scope>NUCLEOTIDE SEQUENCE [LARGE SCALE GENOMIC DNA]</scope>
    <source>
        <strain evidence="2 5">NCTC11181</strain>
        <strain evidence="3 6">NCTC11341</strain>
        <strain evidence="4 7">NCTC9706</strain>
    </source>
</reference>
<evidence type="ECO:0000313" key="2">
    <source>
        <dbReference type="EMBL" id="STE74898.1"/>
    </source>
</evidence>
<evidence type="ECO:0000313" key="6">
    <source>
        <dbReference type="Proteomes" id="UP000254428"/>
    </source>
</evidence>
<dbReference type="Proteomes" id="UP000254460">
    <property type="component" value="Unassembled WGS sequence"/>
</dbReference>
<sequence>MLVLKGTLAIAAVMTIYCLIVVLMERFSD</sequence>
<dbReference type="AlphaFoldDB" id="A0A0M1UIT1"/>
<proteinExistence type="predicted"/>
<evidence type="ECO:0000313" key="7">
    <source>
        <dbReference type="Proteomes" id="UP000254460"/>
    </source>
</evidence>
<evidence type="ECO:0000313" key="3">
    <source>
        <dbReference type="EMBL" id="STH68597.1"/>
    </source>
</evidence>
<dbReference type="EMBL" id="UGGJ01000007">
    <property type="protein sequence ID" value="STO40984.1"/>
    <property type="molecule type" value="Genomic_DNA"/>
</dbReference>
<evidence type="ECO:0000256" key="1">
    <source>
        <dbReference type="SAM" id="Phobius"/>
    </source>
</evidence>
<protein>
    <submittedName>
        <fullName evidence="4">Uncharacterized protein</fullName>
    </submittedName>
</protein>
<evidence type="ECO:0000313" key="4">
    <source>
        <dbReference type="EMBL" id="STO40984.1"/>
    </source>
</evidence>
<organism evidence="4 7">
    <name type="scientific">Escherichia coli</name>
    <dbReference type="NCBI Taxonomy" id="562"/>
    <lineage>
        <taxon>Bacteria</taxon>
        <taxon>Pseudomonadati</taxon>
        <taxon>Pseudomonadota</taxon>
        <taxon>Gammaproteobacteria</taxon>
        <taxon>Enterobacterales</taxon>
        <taxon>Enterobacteriaceae</taxon>
        <taxon>Escherichia</taxon>
    </lineage>
</organism>
<dbReference type="EMBL" id="UGBT01000001">
    <property type="protein sequence ID" value="STH68597.1"/>
    <property type="molecule type" value="Genomic_DNA"/>
</dbReference>